<evidence type="ECO:0000256" key="1">
    <source>
        <dbReference type="ARBA" id="ARBA00006987"/>
    </source>
</evidence>
<feature type="chain" id="PRO_5020999111" evidence="2">
    <location>
        <begin position="22"/>
        <end position="326"/>
    </location>
</feature>
<accession>A0A4R3LLD9</accession>
<evidence type="ECO:0000313" key="4">
    <source>
        <dbReference type="Proteomes" id="UP000294664"/>
    </source>
</evidence>
<dbReference type="PIRSF" id="PIRSF017082">
    <property type="entry name" value="YflP"/>
    <property type="match status" value="1"/>
</dbReference>
<dbReference type="SUPFAM" id="SSF53850">
    <property type="entry name" value="Periplasmic binding protein-like II"/>
    <property type="match status" value="1"/>
</dbReference>
<evidence type="ECO:0000256" key="2">
    <source>
        <dbReference type="SAM" id="SignalP"/>
    </source>
</evidence>
<dbReference type="RefSeq" id="WP_132035584.1">
    <property type="nucleotide sequence ID" value="NZ_SMAI01000019.1"/>
</dbReference>
<evidence type="ECO:0000313" key="3">
    <source>
        <dbReference type="EMBL" id="TCT01103.1"/>
    </source>
</evidence>
<feature type="signal peptide" evidence="2">
    <location>
        <begin position="1"/>
        <end position="21"/>
    </location>
</feature>
<dbReference type="AlphaFoldDB" id="A0A4R3LLD9"/>
<proteinExistence type="inferred from homology"/>
<dbReference type="Gene3D" id="3.40.190.10">
    <property type="entry name" value="Periplasmic binding protein-like II"/>
    <property type="match status" value="1"/>
</dbReference>
<comment type="caution">
    <text evidence="3">The sequence shown here is derived from an EMBL/GenBank/DDBJ whole genome shotgun (WGS) entry which is preliminary data.</text>
</comment>
<reference evidence="3 4" key="1">
    <citation type="submission" date="2019-03" db="EMBL/GenBank/DDBJ databases">
        <title>Genomic Encyclopedia of Type Strains, Phase IV (KMG-IV): sequencing the most valuable type-strain genomes for metagenomic binning, comparative biology and taxonomic classification.</title>
        <authorList>
            <person name="Goeker M."/>
        </authorList>
    </citation>
    <scope>NUCLEOTIDE SEQUENCE [LARGE SCALE GENOMIC DNA]</scope>
    <source>
        <strain evidence="3 4">DSM 9035</strain>
    </source>
</reference>
<keyword evidence="2" id="KW-0732">Signal</keyword>
<gene>
    <name evidence="3" type="ORF">EDC64_11973</name>
</gene>
<dbReference type="Gene3D" id="3.40.190.150">
    <property type="entry name" value="Bordetella uptake gene, domain 1"/>
    <property type="match status" value="1"/>
</dbReference>
<organism evidence="3 4">
    <name type="scientific">Aquabacter spiritensis</name>
    <dbReference type="NCBI Taxonomy" id="933073"/>
    <lineage>
        <taxon>Bacteria</taxon>
        <taxon>Pseudomonadati</taxon>
        <taxon>Pseudomonadota</taxon>
        <taxon>Alphaproteobacteria</taxon>
        <taxon>Hyphomicrobiales</taxon>
        <taxon>Xanthobacteraceae</taxon>
        <taxon>Aquabacter</taxon>
    </lineage>
</organism>
<dbReference type="CDD" id="cd13578">
    <property type="entry name" value="PBP2_Bug27"/>
    <property type="match status" value="1"/>
</dbReference>
<dbReference type="EMBL" id="SMAI01000019">
    <property type="protein sequence ID" value="TCT01103.1"/>
    <property type="molecule type" value="Genomic_DNA"/>
</dbReference>
<dbReference type="Proteomes" id="UP000294664">
    <property type="component" value="Unassembled WGS sequence"/>
</dbReference>
<name>A0A4R3LLD9_9HYPH</name>
<comment type="similarity">
    <text evidence="1">Belongs to the UPF0065 (bug) family.</text>
</comment>
<dbReference type="InterPro" id="IPR005064">
    <property type="entry name" value="BUG"/>
</dbReference>
<sequence>MKILNTVAAIGLCVVALFALAPPIAAQTAYPSRAVRIIVPYPPGGGADAVGRLVAQGLSEQMHQPFVVENRGGAGTNIGLDATAKATPDGYTIGMATSNLAINPAIYPSIPFNAETDFAGITLLTKGLYVLVVHPSVPANTVEELIALAKAKPGTLNAAIAGLGTPGHLALAEFNKLTGVDLLPVPYQGAGPAMTSVLGNQTQVLFISMASAIANVKAGKLRLLAVTSATRSPELPDVPTAMEAGLKGLEIYEWYGLVAPAKMDPAQIDALYEKTKLVLAQPAVRQRIQALGAEPAPMPPKEFEAFIKAEIKRLGQIVRDTGIKVE</sequence>
<dbReference type="PANTHER" id="PTHR42928">
    <property type="entry name" value="TRICARBOXYLATE-BINDING PROTEIN"/>
    <property type="match status" value="1"/>
</dbReference>
<dbReference type="Pfam" id="PF03401">
    <property type="entry name" value="TctC"/>
    <property type="match status" value="1"/>
</dbReference>
<keyword evidence="4" id="KW-1185">Reference proteome</keyword>
<keyword evidence="3" id="KW-0675">Receptor</keyword>
<dbReference type="InterPro" id="IPR042100">
    <property type="entry name" value="Bug_dom1"/>
</dbReference>
<protein>
    <submittedName>
        <fullName evidence="3">Tripartite-type tricarboxylate transporter receptor subunit TctC</fullName>
    </submittedName>
</protein>
<dbReference type="PANTHER" id="PTHR42928:SF5">
    <property type="entry name" value="BLR1237 PROTEIN"/>
    <property type="match status" value="1"/>
</dbReference>
<dbReference type="OrthoDB" id="8208324at2"/>